<evidence type="ECO:0000256" key="3">
    <source>
        <dbReference type="ARBA" id="ARBA00006922"/>
    </source>
</evidence>
<dbReference type="KEGG" id="tpf:TPHA_0H02130"/>
<evidence type="ECO:0000256" key="2">
    <source>
        <dbReference type="ARBA" id="ARBA00004496"/>
    </source>
</evidence>
<keyword evidence="7" id="KW-0804">Transcription</keyword>
<evidence type="ECO:0000256" key="7">
    <source>
        <dbReference type="ARBA" id="ARBA00023163"/>
    </source>
</evidence>
<keyword evidence="6" id="KW-0805">Transcription regulation</keyword>
<gene>
    <name evidence="10" type="primary">TPHA0H02130</name>
    <name evidence="10" type="ordered locus">TPHA_0H02130</name>
</gene>
<name>G8BWG6_TETPH</name>
<dbReference type="GO" id="GO:0005737">
    <property type="term" value="C:cytoplasm"/>
    <property type="evidence" value="ECO:0007669"/>
    <property type="project" value="UniProtKB-SubCell"/>
</dbReference>
<evidence type="ECO:0000256" key="9">
    <source>
        <dbReference type="SAM" id="MobiDB-lite"/>
    </source>
</evidence>
<dbReference type="GO" id="GO:0005634">
    <property type="term" value="C:nucleus"/>
    <property type="evidence" value="ECO:0007669"/>
    <property type="project" value="UniProtKB-SubCell"/>
</dbReference>
<dbReference type="RefSeq" id="XP_003686851.1">
    <property type="nucleotide sequence ID" value="XM_003686803.1"/>
</dbReference>
<dbReference type="HOGENOM" id="CLU_098759_0_0_1"/>
<dbReference type="Pfam" id="PF08528">
    <property type="entry name" value="Whi5"/>
    <property type="match status" value="1"/>
</dbReference>
<proteinExistence type="inferred from homology"/>
<feature type="region of interest" description="Disordered" evidence="9">
    <location>
        <begin position="181"/>
        <end position="205"/>
    </location>
</feature>
<dbReference type="EMBL" id="HE612863">
    <property type="protein sequence ID" value="CCE64417.1"/>
    <property type="molecule type" value="Genomic_DNA"/>
</dbReference>
<evidence type="ECO:0000313" key="10">
    <source>
        <dbReference type="EMBL" id="CCE64417.1"/>
    </source>
</evidence>
<keyword evidence="11" id="KW-1185">Reference proteome</keyword>
<dbReference type="GeneID" id="11534005"/>
<sequence length="272" mass="30894">MDIQRLPLRDLSNIRFYKQPVLHNNNEKFHFHLDTLSSITTLIGDTHFQGNSKDSVLPTDVKLHNTTQTSNIFNDHSSNETSKRTSELKHTDDICNRLKIRLQFAFYKYQTNQIDKKFTDIKKSLANTSATYPDDCDFQLLIETPSKKRNHDNMGKISKKKHNGKRKLMMSSGNFFISHGKKDTQGSTIEKHHSKYSSQPNDSSINSIASDNDTKDCKNITGDTTIFTTPSSKTHTFPNNNVSSSSVKNKQETPMSVKAAKSLISLFTSNRN</sequence>
<dbReference type="STRING" id="1071381.G8BWG6"/>
<evidence type="ECO:0000256" key="4">
    <source>
        <dbReference type="ARBA" id="ARBA00022490"/>
    </source>
</evidence>
<organism evidence="10 11">
    <name type="scientific">Tetrapisispora phaffii (strain ATCC 24235 / CBS 4417 / NBRC 1672 / NRRL Y-8282 / UCD 70-5)</name>
    <name type="common">Yeast</name>
    <name type="synonym">Fabospora phaffii</name>
    <dbReference type="NCBI Taxonomy" id="1071381"/>
    <lineage>
        <taxon>Eukaryota</taxon>
        <taxon>Fungi</taxon>
        <taxon>Dikarya</taxon>
        <taxon>Ascomycota</taxon>
        <taxon>Saccharomycotina</taxon>
        <taxon>Saccharomycetes</taxon>
        <taxon>Saccharomycetales</taxon>
        <taxon>Saccharomycetaceae</taxon>
        <taxon>Tetrapisispora</taxon>
    </lineage>
</organism>
<evidence type="ECO:0000256" key="8">
    <source>
        <dbReference type="ARBA" id="ARBA00023242"/>
    </source>
</evidence>
<evidence type="ECO:0000256" key="1">
    <source>
        <dbReference type="ARBA" id="ARBA00004123"/>
    </source>
</evidence>
<keyword evidence="5" id="KW-0678">Repressor</keyword>
<keyword evidence="4" id="KW-0963">Cytoplasm</keyword>
<accession>G8BWG6</accession>
<dbReference type="OrthoDB" id="4061338at2759"/>
<evidence type="ECO:0000256" key="5">
    <source>
        <dbReference type="ARBA" id="ARBA00022491"/>
    </source>
</evidence>
<dbReference type="InterPro" id="IPR013734">
    <property type="entry name" value="TF_Nrm1/Whi5"/>
</dbReference>
<dbReference type="Proteomes" id="UP000005666">
    <property type="component" value="Chromosome 8"/>
</dbReference>
<keyword evidence="8" id="KW-0539">Nucleus</keyword>
<reference evidence="10 11" key="1">
    <citation type="journal article" date="2011" name="Proc. Natl. Acad. Sci. U.S.A.">
        <title>Evolutionary erosion of yeast sex chromosomes by mating-type switching accidents.</title>
        <authorList>
            <person name="Gordon J.L."/>
            <person name="Armisen D."/>
            <person name="Proux-Wera E."/>
            <person name="Oheigeartaigh S.S."/>
            <person name="Byrne K.P."/>
            <person name="Wolfe K.H."/>
        </authorList>
    </citation>
    <scope>NUCLEOTIDE SEQUENCE [LARGE SCALE GENOMIC DNA]</scope>
    <source>
        <strain evidence="11">ATCC 24235 / CBS 4417 / NBRC 1672 / NRRL Y-8282 / UCD 70-5</strain>
    </source>
</reference>
<evidence type="ECO:0000256" key="6">
    <source>
        <dbReference type="ARBA" id="ARBA00023015"/>
    </source>
</evidence>
<dbReference type="AlphaFoldDB" id="G8BWG6"/>
<comment type="subcellular location">
    <subcellularLocation>
        <location evidence="2">Cytoplasm</location>
    </subcellularLocation>
    <subcellularLocation>
        <location evidence="1">Nucleus</location>
    </subcellularLocation>
</comment>
<comment type="similarity">
    <text evidence="3">Belongs to the WHI5/NRM1 family.</text>
</comment>
<evidence type="ECO:0000313" key="11">
    <source>
        <dbReference type="Proteomes" id="UP000005666"/>
    </source>
</evidence>
<protein>
    <submittedName>
        <fullName evidence="10">Uncharacterized protein</fullName>
    </submittedName>
</protein>